<sequence length="94" mass="10770">MYYASLVAYHIFFNSTKYLYFLLLLISSLLYIFVFAKEMGNIKESAALYSSAATNDGNSTFWEFLHPPQISPSHHSNHSYFKLSTSVSTFSHIN</sequence>
<evidence type="ECO:0000313" key="3">
    <source>
        <dbReference type="Proteomes" id="UP000032304"/>
    </source>
</evidence>
<protein>
    <submittedName>
        <fullName evidence="2">Uncharacterized protein</fullName>
    </submittedName>
</protein>
<dbReference type="AlphaFoldDB" id="A0A0D2VCS2"/>
<feature type="transmembrane region" description="Helical" evidence="1">
    <location>
        <begin position="18"/>
        <end position="36"/>
    </location>
</feature>
<evidence type="ECO:0000256" key="1">
    <source>
        <dbReference type="SAM" id="Phobius"/>
    </source>
</evidence>
<dbReference type="Gramene" id="KJB80339">
    <property type="protein sequence ID" value="KJB80339"/>
    <property type="gene ID" value="B456_013G141100"/>
</dbReference>
<evidence type="ECO:0000313" key="2">
    <source>
        <dbReference type="EMBL" id="KJB80339.1"/>
    </source>
</evidence>
<keyword evidence="1" id="KW-0812">Transmembrane</keyword>
<accession>A0A0D2VCS2</accession>
<keyword evidence="3" id="KW-1185">Reference proteome</keyword>
<keyword evidence="1" id="KW-1133">Transmembrane helix</keyword>
<dbReference type="EMBL" id="CM001752">
    <property type="protein sequence ID" value="KJB80339.1"/>
    <property type="molecule type" value="Genomic_DNA"/>
</dbReference>
<keyword evidence="1" id="KW-0472">Membrane</keyword>
<reference evidence="2 3" key="1">
    <citation type="journal article" date="2012" name="Nature">
        <title>Repeated polyploidization of Gossypium genomes and the evolution of spinnable cotton fibres.</title>
        <authorList>
            <person name="Paterson A.H."/>
            <person name="Wendel J.F."/>
            <person name="Gundlach H."/>
            <person name="Guo H."/>
            <person name="Jenkins J."/>
            <person name="Jin D."/>
            <person name="Llewellyn D."/>
            <person name="Showmaker K.C."/>
            <person name="Shu S."/>
            <person name="Udall J."/>
            <person name="Yoo M.J."/>
            <person name="Byers R."/>
            <person name="Chen W."/>
            <person name="Doron-Faigenboim A."/>
            <person name="Duke M.V."/>
            <person name="Gong L."/>
            <person name="Grimwood J."/>
            <person name="Grover C."/>
            <person name="Grupp K."/>
            <person name="Hu G."/>
            <person name="Lee T.H."/>
            <person name="Li J."/>
            <person name="Lin L."/>
            <person name="Liu T."/>
            <person name="Marler B.S."/>
            <person name="Page J.T."/>
            <person name="Roberts A.W."/>
            <person name="Romanel E."/>
            <person name="Sanders W.S."/>
            <person name="Szadkowski E."/>
            <person name="Tan X."/>
            <person name="Tang H."/>
            <person name="Xu C."/>
            <person name="Wang J."/>
            <person name="Wang Z."/>
            <person name="Zhang D."/>
            <person name="Zhang L."/>
            <person name="Ashrafi H."/>
            <person name="Bedon F."/>
            <person name="Bowers J.E."/>
            <person name="Brubaker C.L."/>
            <person name="Chee P.W."/>
            <person name="Das S."/>
            <person name="Gingle A.R."/>
            <person name="Haigler C.H."/>
            <person name="Harker D."/>
            <person name="Hoffmann L.V."/>
            <person name="Hovav R."/>
            <person name="Jones D.C."/>
            <person name="Lemke C."/>
            <person name="Mansoor S."/>
            <person name="ur Rahman M."/>
            <person name="Rainville L.N."/>
            <person name="Rambani A."/>
            <person name="Reddy U.K."/>
            <person name="Rong J.K."/>
            <person name="Saranga Y."/>
            <person name="Scheffler B.E."/>
            <person name="Scheffler J.A."/>
            <person name="Stelly D.M."/>
            <person name="Triplett B.A."/>
            <person name="Van Deynze A."/>
            <person name="Vaslin M.F."/>
            <person name="Waghmare V.N."/>
            <person name="Walford S.A."/>
            <person name="Wright R.J."/>
            <person name="Zaki E.A."/>
            <person name="Zhang T."/>
            <person name="Dennis E.S."/>
            <person name="Mayer K.F."/>
            <person name="Peterson D.G."/>
            <person name="Rokhsar D.S."/>
            <person name="Wang X."/>
            <person name="Schmutz J."/>
        </authorList>
    </citation>
    <scope>NUCLEOTIDE SEQUENCE [LARGE SCALE GENOMIC DNA]</scope>
</reference>
<dbReference type="Proteomes" id="UP000032304">
    <property type="component" value="Chromosome 13"/>
</dbReference>
<dbReference type="OMA" id="NSTFWEF"/>
<proteinExistence type="predicted"/>
<gene>
    <name evidence="2" type="ORF">B456_013G141100</name>
</gene>
<organism evidence="2 3">
    <name type="scientific">Gossypium raimondii</name>
    <name type="common">Peruvian cotton</name>
    <name type="synonym">Gossypium klotzschianum subsp. raimondii</name>
    <dbReference type="NCBI Taxonomy" id="29730"/>
    <lineage>
        <taxon>Eukaryota</taxon>
        <taxon>Viridiplantae</taxon>
        <taxon>Streptophyta</taxon>
        <taxon>Embryophyta</taxon>
        <taxon>Tracheophyta</taxon>
        <taxon>Spermatophyta</taxon>
        <taxon>Magnoliopsida</taxon>
        <taxon>eudicotyledons</taxon>
        <taxon>Gunneridae</taxon>
        <taxon>Pentapetalae</taxon>
        <taxon>rosids</taxon>
        <taxon>malvids</taxon>
        <taxon>Malvales</taxon>
        <taxon>Malvaceae</taxon>
        <taxon>Malvoideae</taxon>
        <taxon>Gossypium</taxon>
    </lineage>
</organism>
<name>A0A0D2VCS2_GOSRA</name>